<feature type="transmembrane region" description="Helical" evidence="2">
    <location>
        <begin position="205"/>
        <end position="229"/>
    </location>
</feature>
<comment type="caution">
    <text evidence="4">The sequence shown here is derived from an EMBL/GenBank/DDBJ whole genome shotgun (WGS) entry which is preliminary data.</text>
</comment>
<dbReference type="InterPro" id="IPR056119">
    <property type="entry name" value="DUF7702"/>
</dbReference>
<dbReference type="PANTHER" id="PTHR42109:SF2">
    <property type="entry name" value="INTEGRAL MEMBRANE PROTEIN"/>
    <property type="match status" value="1"/>
</dbReference>
<evidence type="ECO:0000313" key="4">
    <source>
        <dbReference type="EMBL" id="KAK5046465.1"/>
    </source>
</evidence>
<keyword evidence="2" id="KW-0472">Membrane</keyword>
<keyword evidence="2" id="KW-0812">Transmembrane</keyword>
<evidence type="ECO:0000313" key="5">
    <source>
        <dbReference type="Proteomes" id="UP001358417"/>
    </source>
</evidence>
<dbReference type="GeneID" id="89976432"/>
<dbReference type="AlphaFoldDB" id="A0AAV9MXM8"/>
<feature type="transmembrane region" description="Helical" evidence="2">
    <location>
        <begin position="139"/>
        <end position="158"/>
    </location>
</feature>
<protein>
    <recommendedName>
        <fullName evidence="3">DUF7702 domain-containing protein</fullName>
    </recommendedName>
</protein>
<evidence type="ECO:0000256" key="2">
    <source>
        <dbReference type="SAM" id="Phobius"/>
    </source>
</evidence>
<proteinExistence type="predicted"/>
<feature type="transmembrane region" description="Helical" evidence="2">
    <location>
        <begin position="170"/>
        <end position="193"/>
    </location>
</feature>
<dbReference type="Pfam" id="PF24800">
    <property type="entry name" value="DUF7702"/>
    <property type="match status" value="1"/>
</dbReference>
<sequence>MVTWFHKELGLDLSYDILCGSNCRFSGSDGPDIEPEFQWSKHDGTDMLCTGAITITAGFARPLGSQVSSRLCSAEGSAYSDFSYYSILRQPWSTIFSLLVLRLVQIPAGVGLILCIVGATSANSPAEIDDEGSVKVGVILFTVAYALLCLLCAFASIVARRTKRGERSIIIAVAFALPFLLVRVIYSLIAAFSHNIDFQPGYGSTAAITISLFMEVLEECAVVLLYLAVGLKLPAVPIADAATGEKLAYRFGRGDFTGGKLGLLSLGAAVISGGIKKSKSSRDKHAPQQDVARGRASTQQWA</sequence>
<evidence type="ECO:0000259" key="3">
    <source>
        <dbReference type="Pfam" id="PF24800"/>
    </source>
</evidence>
<dbReference type="PANTHER" id="PTHR42109">
    <property type="entry name" value="UNPLACED GENOMIC SCAFFOLD UM_SCAF_CONTIG_1.265, WHOLE GENOME SHOTGUN SEQUENCE"/>
    <property type="match status" value="1"/>
</dbReference>
<feature type="domain" description="DUF7702" evidence="3">
    <location>
        <begin position="93"/>
        <end position="233"/>
    </location>
</feature>
<evidence type="ECO:0000256" key="1">
    <source>
        <dbReference type="SAM" id="MobiDB-lite"/>
    </source>
</evidence>
<feature type="transmembrane region" description="Helical" evidence="2">
    <location>
        <begin position="95"/>
        <end position="119"/>
    </location>
</feature>
<accession>A0AAV9MXM8</accession>
<keyword evidence="5" id="KW-1185">Reference proteome</keyword>
<feature type="region of interest" description="Disordered" evidence="1">
    <location>
        <begin position="278"/>
        <end position="302"/>
    </location>
</feature>
<organism evidence="4 5">
    <name type="scientific">Exophiala bonariae</name>
    <dbReference type="NCBI Taxonomy" id="1690606"/>
    <lineage>
        <taxon>Eukaryota</taxon>
        <taxon>Fungi</taxon>
        <taxon>Dikarya</taxon>
        <taxon>Ascomycota</taxon>
        <taxon>Pezizomycotina</taxon>
        <taxon>Eurotiomycetes</taxon>
        <taxon>Chaetothyriomycetidae</taxon>
        <taxon>Chaetothyriales</taxon>
        <taxon>Herpotrichiellaceae</taxon>
        <taxon>Exophiala</taxon>
    </lineage>
</organism>
<dbReference type="RefSeq" id="XP_064702056.1">
    <property type="nucleotide sequence ID" value="XM_064851815.1"/>
</dbReference>
<keyword evidence="2" id="KW-1133">Transmembrane helix</keyword>
<gene>
    <name evidence="4" type="ORF">LTR84_008268</name>
</gene>
<reference evidence="4 5" key="1">
    <citation type="submission" date="2023-08" db="EMBL/GenBank/DDBJ databases">
        <title>Black Yeasts Isolated from many extreme environments.</title>
        <authorList>
            <person name="Coleine C."/>
            <person name="Stajich J.E."/>
            <person name="Selbmann L."/>
        </authorList>
    </citation>
    <scope>NUCLEOTIDE SEQUENCE [LARGE SCALE GENOMIC DNA]</scope>
    <source>
        <strain evidence="4 5">CCFEE 5792</strain>
    </source>
</reference>
<dbReference type="Proteomes" id="UP001358417">
    <property type="component" value="Unassembled WGS sequence"/>
</dbReference>
<dbReference type="EMBL" id="JAVRRD010000030">
    <property type="protein sequence ID" value="KAK5046465.1"/>
    <property type="molecule type" value="Genomic_DNA"/>
</dbReference>
<name>A0AAV9MXM8_9EURO</name>